<keyword evidence="4" id="KW-1185">Reference proteome</keyword>
<protein>
    <submittedName>
        <fullName evidence="3">Uncharacterized protein</fullName>
    </submittedName>
</protein>
<comment type="caution">
    <text evidence="3">The sequence shown here is derived from an EMBL/GenBank/DDBJ whole genome shotgun (WGS) entry which is preliminary data.</text>
</comment>
<proteinExistence type="predicted"/>
<dbReference type="Pfam" id="PF06985">
    <property type="entry name" value="HET"/>
    <property type="match status" value="1"/>
</dbReference>
<dbReference type="Pfam" id="PF26640">
    <property type="entry name" value="DUF8212"/>
    <property type="match status" value="1"/>
</dbReference>
<accession>A0A4Q4SYH6</accession>
<reference evidence="3 4" key="1">
    <citation type="submission" date="2018-06" db="EMBL/GenBank/DDBJ databases">
        <title>Complete Genomes of Monosporascus.</title>
        <authorList>
            <person name="Robinson A.J."/>
            <person name="Natvig D.O."/>
        </authorList>
    </citation>
    <scope>NUCLEOTIDE SEQUENCE [LARGE SCALE GENOMIC DNA]</scope>
    <source>
        <strain evidence="3 4">CBS 110550</strain>
    </source>
</reference>
<dbReference type="PANTHER" id="PTHR10622:SF12">
    <property type="entry name" value="HET DOMAIN-CONTAINING PROTEIN"/>
    <property type="match status" value="1"/>
</dbReference>
<evidence type="ECO:0000259" key="1">
    <source>
        <dbReference type="Pfam" id="PF06985"/>
    </source>
</evidence>
<dbReference type="Proteomes" id="UP000293360">
    <property type="component" value="Unassembled WGS sequence"/>
</dbReference>
<feature type="domain" description="Heterokaryon incompatibility" evidence="1">
    <location>
        <begin position="24"/>
        <end position="113"/>
    </location>
</feature>
<dbReference type="PANTHER" id="PTHR10622">
    <property type="entry name" value="HET DOMAIN-CONTAINING PROTEIN"/>
    <property type="match status" value="1"/>
</dbReference>
<dbReference type="AlphaFoldDB" id="A0A4Q4SYH6"/>
<dbReference type="STRING" id="155417.A0A4Q4SYH6"/>
<evidence type="ECO:0000259" key="2">
    <source>
        <dbReference type="Pfam" id="PF26640"/>
    </source>
</evidence>
<dbReference type="InterPro" id="IPR058525">
    <property type="entry name" value="DUF8212"/>
</dbReference>
<dbReference type="EMBL" id="QJNU01000598">
    <property type="protein sequence ID" value="RYO92955.1"/>
    <property type="molecule type" value="Genomic_DNA"/>
</dbReference>
<evidence type="ECO:0000313" key="4">
    <source>
        <dbReference type="Proteomes" id="UP000293360"/>
    </source>
</evidence>
<name>A0A4Q4SYH6_9PEZI</name>
<feature type="domain" description="DUF8212" evidence="2">
    <location>
        <begin position="227"/>
        <end position="294"/>
    </location>
</feature>
<evidence type="ECO:0000313" key="3">
    <source>
        <dbReference type="EMBL" id="RYO92955.1"/>
    </source>
</evidence>
<sequence>MWLIRTDTLQLEYLTDAIAEGKPYAILSHCWEEGHEVSFQEFCDLDLGTVRHKKGFAKISNACAYARKENPPLDYCWVDTCCIDKKSSAELTEAINSMFKWYREAAVCYAYLHDLPGYGDLEQRLPLCRYFTRGWTLQELIAPRKIQFFDRDWKRCGTKPRLQGLLHRITNIPLEVLMDGDKVHSECIARRMSWAAHRQTGRVEDQAYCLLGIFGISMPMIYGEGWQAFRRLQEELIKDNHDRSIFAWKSPMTVASDSSSRSSGDDNGDDEYRGLLARSPREFAHCGRYVTIQSAYSPYSDFLITNRGVRFEGRLPVVKEPRAGYFLDLECGNSDPSNHERASRTGIVLHKTRNCGFVRADPRNLDTLMWFNGLGYDNLFYLRLSRFFAAKDLTRAQVDSIRAQYHMSLRVRLPSSARILGVGPEDMWDGTRNVFMTLGAEQFIGYVLFEVKGYSRNASYRKRVKCLLAVGTRCANPSELGAKDGITADSIRGRVPWVYLWTDRSVWEPMTQTGHAFEPELFLQQLWGKVRNGNKLSNHKLVFDASQVEASVSTSVYEGERAFEAEIRVGANAADNRPGRIKGATSPGAAAIVERPCFAN</sequence>
<gene>
    <name evidence="3" type="ORF">DL764_008057</name>
</gene>
<organism evidence="3 4">
    <name type="scientific">Monosporascus ibericus</name>
    <dbReference type="NCBI Taxonomy" id="155417"/>
    <lineage>
        <taxon>Eukaryota</taxon>
        <taxon>Fungi</taxon>
        <taxon>Dikarya</taxon>
        <taxon>Ascomycota</taxon>
        <taxon>Pezizomycotina</taxon>
        <taxon>Sordariomycetes</taxon>
        <taxon>Xylariomycetidae</taxon>
        <taxon>Xylariales</taxon>
        <taxon>Xylariales incertae sedis</taxon>
        <taxon>Monosporascus</taxon>
    </lineage>
</organism>
<dbReference type="OrthoDB" id="20872at2759"/>
<dbReference type="InterPro" id="IPR010730">
    <property type="entry name" value="HET"/>
</dbReference>